<dbReference type="OrthoDB" id="7061261at2"/>
<dbReference type="KEGG" id="hav:AT03_17715"/>
<dbReference type="PANTHER" id="PTHR35561">
    <property type="entry name" value="RNA 2',3'-CYCLIC PHOSPHODIESTERASE"/>
    <property type="match status" value="1"/>
</dbReference>
<dbReference type="GO" id="GO:0004113">
    <property type="term" value="F:2',3'-cyclic-nucleotide 3'-phosphodiesterase activity"/>
    <property type="evidence" value="ECO:0007669"/>
    <property type="project" value="InterPro"/>
</dbReference>
<dbReference type="Gene3D" id="3.90.1140.10">
    <property type="entry name" value="Cyclic phosphodiesterase"/>
    <property type="match status" value="1"/>
</dbReference>
<dbReference type="HAMAP" id="MF_01940">
    <property type="entry name" value="RNA_CPDase"/>
    <property type="match status" value="1"/>
</dbReference>
<dbReference type="EC" id="3.1.4.58" evidence="2"/>
<dbReference type="eggNOG" id="COG1514">
    <property type="taxonomic scope" value="Bacteria"/>
</dbReference>
<dbReference type="InterPro" id="IPR014051">
    <property type="entry name" value="Phosphoesterase_HXTX"/>
</dbReference>
<reference evidence="4 5" key="1">
    <citation type="journal article" date="2014" name="Gut Pathog.">
        <title>Gene clusters of Hafnia alvei strain FB1 important in survival and pathogenesis: a draft genome perspective.</title>
        <authorList>
            <person name="Tan J.Y."/>
            <person name="Yin W.F."/>
            <person name="Chan K.G."/>
        </authorList>
    </citation>
    <scope>NUCLEOTIDE SEQUENCE [LARGE SCALE GENOMIC DNA]</scope>
    <source>
        <strain evidence="4 5">FB1</strain>
    </source>
</reference>
<dbReference type="Pfam" id="PF02834">
    <property type="entry name" value="LigT_PEase"/>
    <property type="match status" value="1"/>
</dbReference>
<evidence type="ECO:0000313" key="5">
    <source>
        <dbReference type="Proteomes" id="UP000029986"/>
    </source>
</evidence>
<dbReference type="GO" id="GO:0008664">
    <property type="term" value="F:RNA 2',3'-cyclic 3'-phosphodiesterase activity"/>
    <property type="evidence" value="ECO:0007669"/>
    <property type="project" value="UniProtKB-EC"/>
</dbReference>
<comment type="function">
    <text evidence="2">Hydrolyzes RNA 2',3'-cyclic phosphodiester to an RNA 2'-phosphomonoester.</text>
</comment>
<organism evidence="4 5">
    <name type="scientific">Hafnia alvei FB1</name>
    <dbReference type="NCBI Taxonomy" id="1453496"/>
    <lineage>
        <taxon>Bacteria</taxon>
        <taxon>Pseudomonadati</taxon>
        <taxon>Pseudomonadota</taxon>
        <taxon>Gammaproteobacteria</taxon>
        <taxon>Enterobacterales</taxon>
        <taxon>Hafniaceae</taxon>
        <taxon>Hafnia</taxon>
    </lineage>
</organism>
<accession>A0A097R5P8</accession>
<evidence type="ECO:0000313" key="4">
    <source>
        <dbReference type="EMBL" id="AIU74048.1"/>
    </source>
</evidence>
<gene>
    <name evidence="4" type="ORF">AT03_17715</name>
</gene>
<protein>
    <recommendedName>
        <fullName evidence="2">RNA 2',3'-cyclic phosphodiesterase</fullName>
        <shortName evidence="2">RNA 2',3'-CPDase</shortName>
        <ecNumber evidence="2">3.1.4.58</ecNumber>
    </recommendedName>
</protein>
<comment type="catalytic activity">
    <reaction evidence="2">
        <text>a 3'-end 2',3'-cyclophospho-ribonucleotide-RNA + H2O = a 3'-end 2'-phospho-ribonucleotide-RNA + H(+)</text>
        <dbReference type="Rhea" id="RHEA:11828"/>
        <dbReference type="Rhea" id="RHEA-COMP:10464"/>
        <dbReference type="Rhea" id="RHEA-COMP:17353"/>
        <dbReference type="ChEBI" id="CHEBI:15377"/>
        <dbReference type="ChEBI" id="CHEBI:15378"/>
        <dbReference type="ChEBI" id="CHEBI:83064"/>
        <dbReference type="ChEBI" id="CHEBI:173113"/>
        <dbReference type="EC" id="3.1.4.58"/>
    </reaction>
</comment>
<dbReference type="HOGENOM" id="CLU_081251_2_1_6"/>
<dbReference type="AlphaFoldDB" id="A0A097R5P8"/>
<dbReference type="PATRIC" id="fig|1453496.5.peg.3639"/>
<feature type="active site" description="Proton donor" evidence="2">
    <location>
        <position position="43"/>
    </location>
</feature>
<dbReference type="InterPro" id="IPR004175">
    <property type="entry name" value="RNA_CPDase"/>
</dbReference>
<dbReference type="SUPFAM" id="SSF55144">
    <property type="entry name" value="LigT-like"/>
    <property type="match status" value="1"/>
</dbReference>
<keyword evidence="4" id="KW-0436">Ligase</keyword>
<dbReference type="InterPro" id="IPR009097">
    <property type="entry name" value="Cyclic_Pdiesterase"/>
</dbReference>
<dbReference type="EMBL" id="CP009706">
    <property type="protein sequence ID" value="AIU74048.1"/>
    <property type="molecule type" value="Genomic_DNA"/>
</dbReference>
<dbReference type="NCBIfam" id="TIGR02258">
    <property type="entry name" value="2_5_ligase"/>
    <property type="match status" value="1"/>
</dbReference>
<feature type="domain" description="Phosphoesterase HXTX" evidence="3">
    <location>
        <begin position="12"/>
        <end position="89"/>
    </location>
</feature>
<feature type="short sequence motif" description="HXTX 2" evidence="2">
    <location>
        <begin position="125"/>
        <end position="128"/>
    </location>
</feature>
<evidence type="ECO:0000256" key="2">
    <source>
        <dbReference type="HAMAP-Rule" id="MF_01940"/>
    </source>
</evidence>
<evidence type="ECO:0000256" key="1">
    <source>
        <dbReference type="ARBA" id="ARBA00022801"/>
    </source>
</evidence>
<dbReference type="Proteomes" id="UP000029986">
    <property type="component" value="Chromosome"/>
</dbReference>
<sequence>MSDTRRLFFALPIPPKTQRALVKWRADQFSAEAGRPIAAANLHITLAFLGDISEQKSQALQNMAARIKQPAFSLDLDDAGHWPGAGVVWLGTRRAPRGLLQLAELLRSQAARSGCYQSPLPFHPHVTLLRGATKAVSLPPSGFHWPIDFEYFALYSSEFRRGRTRYEQIAAWPLITPKKTSENTEY</sequence>
<comment type="similarity">
    <text evidence="2">Belongs to the 2H phosphoesterase superfamily. ThpR family.</text>
</comment>
<dbReference type="PANTHER" id="PTHR35561:SF1">
    <property type="entry name" value="RNA 2',3'-CYCLIC PHOSPHODIESTERASE"/>
    <property type="match status" value="1"/>
</dbReference>
<keyword evidence="1 2" id="KW-0378">Hydrolase</keyword>
<dbReference type="NCBIfam" id="NF011704">
    <property type="entry name" value="PRK15124.1"/>
    <property type="match status" value="1"/>
</dbReference>
<dbReference type="GO" id="GO:0016874">
    <property type="term" value="F:ligase activity"/>
    <property type="evidence" value="ECO:0007669"/>
    <property type="project" value="UniProtKB-KW"/>
</dbReference>
<feature type="short sequence motif" description="HXTX 1" evidence="2">
    <location>
        <begin position="43"/>
        <end position="46"/>
    </location>
</feature>
<dbReference type="RefSeq" id="WP_025800271.1">
    <property type="nucleotide sequence ID" value="NZ_CP009706.1"/>
</dbReference>
<keyword evidence="5" id="KW-1185">Reference proteome</keyword>
<name>A0A097R5P8_HAFAL</name>
<feature type="active site" description="Proton acceptor" evidence="2">
    <location>
        <position position="125"/>
    </location>
</feature>
<evidence type="ECO:0000259" key="3">
    <source>
        <dbReference type="Pfam" id="PF02834"/>
    </source>
</evidence>
<proteinExistence type="inferred from homology"/>